<protein>
    <submittedName>
        <fullName evidence="1">Uncharacterized protein</fullName>
    </submittedName>
</protein>
<evidence type="ECO:0000313" key="2">
    <source>
        <dbReference type="Proteomes" id="UP001295794"/>
    </source>
</evidence>
<reference evidence="1" key="1">
    <citation type="submission" date="2023-11" db="EMBL/GenBank/DDBJ databases">
        <authorList>
            <person name="De Vega J J."/>
            <person name="De Vega J J."/>
        </authorList>
    </citation>
    <scope>NUCLEOTIDE SEQUENCE</scope>
</reference>
<sequence length="438" mass="48636">MSNHLDIIPPIPEQSHQRNQQLPPAVALLIIDSPSSYLRSSYTWIVIQPSTFTMDSRPAMRRKSSAQNLLSSFKTPINVPSTPVMSTPLPNKEFDTMSLYSETTTVNNQPGTAGAQGTSVEYLRDLVQKRIITLTYIRNIHEGRSHWFHTIMISRAELDKEFNNTDMKKRTSRFTVLGMALSSLLDIQQPQDLLKQLISTLQEYEQAKEDGDKVKIQATTKRLFRNRLGKRPGVIGDLAYGDVSGLYAPHVPFALDYHQTLLSLLDVLSEVYNKISKILGPSPFPHNAQNMMGPLGLLAPHPGVSYLFSPPESTPGSGPYATPHQTHFSSNTHLSSSSHLPMGNEAEMGIGSLWSIANVNTSSHLFSVPMAVTWSPALGEMVLKIDGKFKKITTVLLKELDQFARNGIRAELSSLDPLLRNINIQEEGGKTIYDIEGM</sequence>
<dbReference type="PANTHER" id="PTHR37332">
    <property type="entry name" value="EXPRESSED PROTEIN"/>
    <property type="match status" value="1"/>
</dbReference>
<dbReference type="AlphaFoldDB" id="A0AAD2HNY0"/>
<evidence type="ECO:0000313" key="1">
    <source>
        <dbReference type="EMBL" id="CAK5279322.1"/>
    </source>
</evidence>
<organism evidence="1 2">
    <name type="scientific">Mycena citricolor</name>
    <dbReference type="NCBI Taxonomy" id="2018698"/>
    <lineage>
        <taxon>Eukaryota</taxon>
        <taxon>Fungi</taxon>
        <taxon>Dikarya</taxon>
        <taxon>Basidiomycota</taxon>
        <taxon>Agaricomycotina</taxon>
        <taxon>Agaricomycetes</taxon>
        <taxon>Agaricomycetidae</taxon>
        <taxon>Agaricales</taxon>
        <taxon>Marasmiineae</taxon>
        <taxon>Mycenaceae</taxon>
        <taxon>Mycena</taxon>
    </lineage>
</organism>
<dbReference type="PANTHER" id="PTHR37332:SF1">
    <property type="entry name" value="ELMO DOMAIN-CONTAINING PROTEIN"/>
    <property type="match status" value="1"/>
</dbReference>
<name>A0AAD2HNY0_9AGAR</name>
<dbReference type="Proteomes" id="UP001295794">
    <property type="component" value="Unassembled WGS sequence"/>
</dbReference>
<gene>
    <name evidence="1" type="ORF">MYCIT1_LOCUS29299</name>
</gene>
<dbReference type="EMBL" id="CAVNYO010000436">
    <property type="protein sequence ID" value="CAK5279322.1"/>
    <property type="molecule type" value="Genomic_DNA"/>
</dbReference>
<keyword evidence="2" id="KW-1185">Reference proteome</keyword>
<proteinExistence type="predicted"/>
<comment type="caution">
    <text evidence="1">The sequence shown here is derived from an EMBL/GenBank/DDBJ whole genome shotgun (WGS) entry which is preliminary data.</text>
</comment>
<accession>A0AAD2HNY0</accession>